<evidence type="ECO:0000313" key="1">
    <source>
        <dbReference type="EMBL" id="KAJ8985165.1"/>
    </source>
</evidence>
<reference evidence="1" key="1">
    <citation type="journal article" date="2023" name="Insect Mol. Biol.">
        <title>Genome sequencing provides insights into the evolution of gene families encoding plant cell wall-degrading enzymes in longhorned beetles.</title>
        <authorList>
            <person name="Shin N.R."/>
            <person name="Okamura Y."/>
            <person name="Kirsch R."/>
            <person name="Pauchet Y."/>
        </authorList>
    </citation>
    <scope>NUCLEOTIDE SEQUENCE</scope>
    <source>
        <strain evidence="1">MMC_N1</strain>
    </source>
</reference>
<evidence type="ECO:0000313" key="2">
    <source>
        <dbReference type="Proteomes" id="UP001162164"/>
    </source>
</evidence>
<accession>A0ABQ9K3I2</accession>
<dbReference type="EMBL" id="JAPWTJ010000019">
    <property type="protein sequence ID" value="KAJ8985165.1"/>
    <property type="molecule type" value="Genomic_DNA"/>
</dbReference>
<protein>
    <submittedName>
        <fullName evidence="1">Uncharacterized protein</fullName>
    </submittedName>
</protein>
<proteinExistence type="predicted"/>
<organism evidence="1 2">
    <name type="scientific">Molorchus minor</name>
    <dbReference type="NCBI Taxonomy" id="1323400"/>
    <lineage>
        <taxon>Eukaryota</taxon>
        <taxon>Metazoa</taxon>
        <taxon>Ecdysozoa</taxon>
        <taxon>Arthropoda</taxon>
        <taxon>Hexapoda</taxon>
        <taxon>Insecta</taxon>
        <taxon>Pterygota</taxon>
        <taxon>Neoptera</taxon>
        <taxon>Endopterygota</taxon>
        <taxon>Coleoptera</taxon>
        <taxon>Polyphaga</taxon>
        <taxon>Cucujiformia</taxon>
        <taxon>Chrysomeloidea</taxon>
        <taxon>Cerambycidae</taxon>
        <taxon>Lamiinae</taxon>
        <taxon>Monochamini</taxon>
        <taxon>Molorchus</taxon>
    </lineage>
</organism>
<sequence length="76" mass="8858">MVIVTDKKEEFSTCCFTNINYELNQLTRRQCHGKVTTGTFELHPNPKSLKRRLSDRQKHYQEGSTLLIKVKFSNVA</sequence>
<comment type="caution">
    <text evidence="1">The sequence shown here is derived from an EMBL/GenBank/DDBJ whole genome shotgun (WGS) entry which is preliminary data.</text>
</comment>
<keyword evidence="2" id="KW-1185">Reference proteome</keyword>
<name>A0ABQ9K3I2_9CUCU</name>
<gene>
    <name evidence="1" type="ORF">NQ317_012817</name>
</gene>
<dbReference type="Proteomes" id="UP001162164">
    <property type="component" value="Unassembled WGS sequence"/>
</dbReference>